<evidence type="ECO:0000256" key="1">
    <source>
        <dbReference type="SAM" id="MobiDB-lite"/>
    </source>
</evidence>
<evidence type="ECO:0000256" key="2">
    <source>
        <dbReference type="SAM" id="SignalP"/>
    </source>
</evidence>
<proteinExistence type="predicted"/>
<gene>
    <name evidence="3" type="ORF">CVT24_009349</name>
</gene>
<dbReference type="PANTHER" id="PTHR37487:SF2">
    <property type="entry name" value="EXPRESSED PROTEIN"/>
    <property type="match status" value="1"/>
</dbReference>
<feature type="signal peptide" evidence="2">
    <location>
        <begin position="1"/>
        <end position="20"/>
    </location>
</feature>
<feature type="chain" id="PRO_5018974768" evidence="2">
    <location>
        <begin position="21"/>
        <end position="211"/>
    </location>
</feature>
<dbReference type="InParanoid" id="A0A409Y860"/>
<comment type="caution">
    <text evidence="3">The sequence shown here is derived from an EMBL/GenBank/DDBJ whole genome shotgun (WGS) entry which is preliminary data.</text>
</comment>
<name>A0A409Y860_9AGAR</name>
<dbReference type="Proteomes" id="UP000284842">
    <property type="component" value="Unassembled WGS sequence"/>
</dbReference>
<feature type="compositionally biased region" description="Low complexity" evidence="1">
    <location>
        <begin position="162"/>
        <end position="186"/>
    </location>
</feature>
<keyword evidence="4" id="KW-1185">Reference proteome</keyword>
<reference evidence="3 4" key="1">
    <citation type="journal article" date="2018" name="Evol. Lett.">
        <title>Horizontal gene cluster transfer increased hallucinogenic mushroom diversity.</title>
        <authorList>
            <person name="Reynolds H.T."/>
            <person name="Vijayakumar V."/>
            <person name="Gluck-Thaler E."/>
            <person name="Korotkin H.B."/>
            <person name="Matheny P.B."/>
            <person name="Slot J.C."/>
        </authorList>
    </citation>
    <scope>NUCLEOTIDE SEQUENCE [LARGE SCALE GENOMIC DNA]</scope>
    <source>
        <strain evidence="3 4">2629</strain>
    </source>
</reference>
<dbReference type="AlphaFoldDB" id="A0A409Y860"/>
<dbReference type="EMBL" id="NHTK01001368">
    <property type="protein sequence ID" value="PPQ99159.1"/>
    <property type="molecule type" value="Genomic_DNA"/>
</dbReference>
<dbReference type="STRING" id="181874.A0A409Y860"/>
<feature type="compositionally biased region" description="Low complexity" evidence="1">
    <location>
        <begin position="129"/>
        <end position="140"/>
    </location>
</feature>
<evidence type="ECO:0000313" key="3">
    <source>
        <dbReference type="EMBL" id="PPQ99159.1"/>
    </source>
</evidence>
<organism evidence="3 4">
    <name type="scientific">Panaeolus cyanescens</name>
    <dbReference type="NCBI Taxonomy" id="181874"/>
    <lineage>
        <taxon>Eukaryota</taxon>
        <taxon>Fungi</taxon>
        <taxon>Dikarya</taxon>
        <taxon>Basidiomycota</taxon>
        <taxon>Agaricomycotina</taxon>
        <taxon>Agaricomycetes</taxon>
        <taxon>Agaricomycetidae</taxon>
        <taxon>Agaricales</taxon>
        <taxon>Agaricineae</taxon>
        <taxon>Galeropsidaceae</taxon>
        <taxon>Panaeolus</taxon>
    </lineage>
</organism>
<protein>
    <submittedName>
        <fullName evidence="3">Uncharacterized protein</fullName>
    </submittedName>
</protein>
<accession>A0A409Y860</accession>
<feature type="region of interest" description="Disordered" evidence="1">
    <location>
        <begin position="110"/>
        <end position="190"/>
    </location>
</feature>
<dbReference type="PANTHER" id="PTHR37487">
    <property type="entry name" value="CHROMOSOME 1, WHOLE GENOME SHOTGUN SEQUENCE"/>
    <property type="match status" value="1"/>
</dbReference>
<keyword evidence="2" id="KW-0732">Signal</keyword>
<evidence type="ECO:0000313" key="4">
    <source>
        <dbReference type="Proteomes" id="UP000284842"/>
    </source>
</evidence>
<dbReference type="OrthoDB" id="3362246at2759"/>
<sequence>MKSVLVSLASAALLAGSAVAQNAPLVNTPASSTVCQPLLITWSGGTPPYFLRSVILPGGQPSAAPLIDFGQVEGTQLSWTVNVTNSELGINLRDSTGLLSQSAAFPNLPGTNQACLNAPPPPPPGSTTGGPSSSSSVSTPANPPTTPSAPATTAAPPPPPTTRSTTTPVTSATTPTTPVPTPSDSTGASSSLSVNAGLAGAIGLIIASLFA</sequence>